<sequence length="355" mass="41345">MFVKGKYDENCKEDKVMVPKSFAENLQVSAGNKVDVWHVQLNNPLGDCYVVFKLKEVLVWKYEKSEPIELEHHWNGEISLLPSILQRIVKEFEKTRDGYVNIDERKIYLEVTGPMETRYKVEVEIVSIKTRYTNKILPFAFMPYATLTCENVNYSDVKIRDMKENLEEMRKEYYQSDAGRAETEKLGKQIDHAHNNLQEETNIQAKLLSDLGQAKVDIKPNYKLIMVMTEEGENSEIIVSVKPRFMGRNPPSGPIFDLDKERLQFEKDRPKTPPASINVKIEDKENIFRTPQNLPPKLDPERLVRKRYRRASEPSDGNSKRRRLLFLIQSDETIQDQKTNVVTEQEMAAEDTATV</sequence>
<evidence type="ECO:0000313" key="3">
    <source>
        <dbReference type="WBParaSite" id="ACRNAN_Path_201.g736.t1"/>
    </source>
</evidence>
<name>A0A914C3E2_9BILA</name>
<organism evidence="2 3">
    <name type="scientific">Acrobeloides nanus</name>
    <dbReference type="NCBI Taxonomy" id="290746"/>
    <lineage>
        <taxon>Eukaryota</taxon>
        <taxon>Metazoa</taxon>
        <taxon>Ecdysozoa</taxon>
        <taxon>Nematoda</taxon>
        <taxon>Chromadorea</taxon>
        <taxon>Rhabditida</taxon>
        <taxon>Tylenchina</taxon>
        <taxon>Cephalobomorpha</taxon>
        <taxon>Cephaloboidea</taxon>
        <taxon>Cephalobidae</taxon>
        <taxon>Acrobeloides</taxon>
    </lineage>
</organism>
<dbReference type="WBParaSite" id="ACRNAN_Path_201.g736.t1">
    <property type="protein sequence ID" value="ACRNAN_Path_201.g736.t1"/>
    <property type="gene ID" value="ACRNAN_Path_201.g736"/>
</dbReference>
<accession>A0A914C3E2</accession>
<proteinExistence type="predicted"/>
<dbReference type="AlphaFoldDB" id="A0A914C3E2"/>
<feature type="region of interest" description="Disordered" evidence="1">
    <location>
        <begin position="290"/>
        <end position="319"/>
    </location>
</feature>
<evidence type="ECO:0000313" key="2">
    <source>
        <dbReference type="Proteomes" id="UP000887540"/>
    </source>
</evidence>
<reference evidence="3" key="1">
    <citation type="submission" date="2022-11" db="UniProtKB">
        <authorList>
            <consortium name="WormBaseParasite"/>
        </authorList>
    </citation>
    <scope>IDENTIFICATION</scope>
</reference>
<dbReference type="Proteomes" id="UP000887540">
    <property type="component" value="Unplaced"/>
</dbReference>
<protein>
    <submittedName>
        <fullName evidence="3">Uncharacterized protein</fullName>
    </submittedName>
</protein>
<keyword evidence="2" id="KW-1185">Reference proteome</keyword>
<evidence type="ECO:0000256" key="1">
    <source>
        <dbReference type="SAM" id="MobiDB-lite"/>
    </source>
</evidence>